<accession>A0A177WI57</accession>
<evidence type="ECO:0000313" key="2">
    <source>
        <dbReference type="EMBL" id="OAJ39798.1"/>
    </source>
</evidence>
<reference evidence="2 3" key="1">
    <citation type="submission" date="2006-10" db="EMBL/GenBank/DDBJ databases">
        <title>The Genome Sequence of Batrachochytrium dendrobatidis JEL423.</title>
        <authorList>
            <consortium name="The Broad Institute Genome Sequencing Platform"/>
            <person name="Birren B."/>
            <person name="Lander E."/>
            <person name="Galagan J."/>
            <person name="Cuomo C."/>
            <person name="Devon K."/>
            <person name="Jaffe D."/>
            <person name="Butler J."/>
            <person name="Alvarez P."/>
            <person name="Gnerre S."/>
            <person name="Grabherr M."/>
            <person name="Kleber M."/>
            <person name="Mauceli E."/>
            <person name="Brockman W."/>
            <person name="Young S."/>
            <person name="LaButti K."/>
            <person name="Sykes S."/>
            <person name="DeCaprio D."/>
            <person name="Crawford M."/>
            <person name="Koehrsen M."/>
            <person name="Engels R."/>
            <person name="Montgomery P."/>
            <person name="Pearson M."/>
            <person name="Howarth C."/>
            <person name="Larson L."/>
            <person name="White J."/>
            <person name="O'Leary S."/>
            <person name="Kodira C."/>
            <person name="Zeng Q."/>
            <person name="Yandava C."/>
            <person name="Alvarado L."/>
            <person name="Longcore J."/>
            <person name="James T."/>
        </authorList>
    </citation>
    <scope>NUCLEOTIDE SEQUENCE [LARGE SCALE GENOMIC DNA]</scope>
    <source>
        <strain evidence="2 3">JEL423</strain>
    </source>
</reference>
<evidence type="ECO:0000256" key="1">
    <source>
        <dbReference type="SAM" id="MobiDB-lite"/>
    </source>
</evidence>
<reference evidence="2 3" key="2">
    <citation type="submission" date="2016-05" db="EMBL/GenBank/DDBJ databases">
        <title>Lineage-specific infection strategies underlie the spectrum of fungal disease in amphibians.</title>
        <authorList>
            <person name="Cuomo C.A."/>
            <person name="Farrer R.A."/>
            <person name="James T."/>
            <person name="Longcore J."/>
            <person name="Birren B."/>
        </authorList>
    </citation>
    <scope>NUCLEOTIDE SEQUENCE [LARGE SCALE GENOMIC DNA]</scope>
    <source>
        <strain evidence="2 3">JEL423</strain>
    </source>
</reference>
<proteinExistence type="predicted"/>
<sequence>MSSEDSSLYKRFEQLKAGKKEASLPSDAELAARLAHIRGVDQTQKALQFQDSLLSGKRKASYDIPTDVVLSAEDKDVADMLLDATLLEGLDVSFEDIGLKVPSLPLPILSSTTNYLSKDAFIDVNQVLLTSPVLPKSFMDHQAIKSCDLDAMSLIEQFQQEVKLEHQYGTHEEWKAKQLSERVKSLKEFSPESVAGSASKLPTKTDVPSGSIPKPASLSDFVKDNEDTDLSSDCTSSSDSDSEAS</sequence>
<organism evidence="2 3">
    <name type="scientific">Batrachochytrium dendrobatidis (strain JEL423)</name>
    <dbReference type="NCBI Taxonomy" id="403673"/>
    <lineage>
        <taxon>Eukaryota</taxon>
        <taxon>Fungi</taxon>
        <taxon>Fungi incertae sedis</taxon>
        <taxon>Chytridiomycota</taxon>
        <taxon>Chytridiomycota incertae sedis</taxon>
        <taxon>Chytridiomycetes</taxon>
        <taxon>Rhizophydiales</taxon>
        <taxon>Rhizophydiales incertae sedis</taxon>
        <taxon>Batrachochytrium</taxon>
    </lineage>
</organism>
<gene>
    <name evidence="2" type="ORF">BDEG_23616</name>
</gene>
<dbReference type="VEuPathDB" id="FungiDB:BDEG_23616"/>
<name>A0A177WI57_BATDL</name>
<evidence type="ECO:0000313" key="3">
    <source>
        <dbReference type="Proteomes" id="UP000077115"/>
    </source>
</evidence>
<dbReference type="Proteomes" id="UP000077115">
    <property type="component" value="Unassembled WGS sequence"/>
</dbReference>
<feature type="region of interest" description="Disordered" evidence="1">
    <location>
        <begin position="190"/>
        <end position="245"/>
    </location>
</feature>
<dbReference type="EMBL" id="DS022303">
    <property type="protein sequence ID" value="OAJ39798.1"/>
    <property type="molecule type" value="Genomic_DNA"/>
</dbReference>
<dbReference type="AlphaFoldDB" id="A0A177WI57"/>
<dbReference type="STRING" id="403673.A0A177WI57"/>
<protein>
    <submittedName>
        <fullName evidence="2">Uncharacterized protein</fullName>
    </submittedName>
</protein>